<evidence type="ECO:0000313" key="1">
    <source>
        <dbReference type="EnsemblMetazoa" id="BGLB032708-PA"/>
    </source>
</evidence>
<proteinExistence type="predicted"/>
<dbReference type="AlphaFoldDB" id="A0A2C9LM43"/>
<gene>
    <name evidence="1" type="primary">106058666</name>
</gene>
<dbReference type="KEGG" id="bgt:106058666"/>
<dbReference type="VEuPathDB" id="VectorBase:BGLAX_036496"/>
<dbReference type="EnsemblMetazoa" id="BGLB032708-RA">
    <property type="protein sequence ID" value="BGLB032708-PA"/>
    <property type="gene ID" value="BGLB032708"/>
</dbReference>
<name>A0A2C9LM43_BIOGL</name>
<evidence type="ECO:0000313" key="2">
    <source>
        <dbReference type="Proteomes" id="UP000076420"/>
    </source>
</evidence>
<accession>A0A2C9LM43</accession>
<protein>
    <submittedName>
        <fullName evidence="1">Uncharacterized protein</fullName>
    </submittedName>
</protein>
<dbReference type="Proteomes" id="UP000076420">
    <property type="component" value="Unassembled WGS sequence"/>
</dbReference>
<reference evidence="1" key="1">
    <citation type="submission" date="2020-05" db="UniProtKB">
        <authorList>
            <consortium name="EnsemblMetazoa"/>
        </authorList>
    </citation>
    <scope>IDENTIFICATION</scope>
    <source>
        <strain evidence="1">BB02</strain>
    </source>
</reference>
<dbReference type="VEuPathDB" id="VectorBase:BGLB032708"/>
<organism evidence="1 2">
    <name type="scientific">Biomphalaria glabrata</name>
    <name type="common">Bloodfluke planorb</name>
    <name type="synonym">Freshwater snail</name>
    <dbReference type="NCBI Taxonomy" id="6526"/>
    <lineage>
        <taxon>Eukaryota</taxon>
        <taxon>Metazoa</taxon>
        <taxon>Spiralia</taxon>
        <taxon>Lophotrochozoa</taxon>
        <taxon>Mollusca</taxon>
        <taxon>Gastropoda</taxon>
        <taxon>Heterobranchia</taxon>
        <taxon>Euthyneura</taxon>
        <taxon>Panpulmonata</taxon>
        <taxon>Hygrophila</taxon>
        <taxon>Lymnaeoidea</taxon>
        <taxon>Planorbidae</taxon>
        <taxon>Biomphalaria</taxon>
    </lineage>
</organism>
<sequence length="159" mass="18134">MDVEITYGSLRGLATVKHHGRILECHSRPDGVFLLSPPIPTVVCEHLHTLNIKLCNVVRRMPKESLLMHPWVIISLRDSGVKGFFPLNLREKVQDSRLVDTTICFFMSVLKMSEEDSLNFLSKIGIESTHAFVMHMGSHLLDLQAYIAHTERKKQACRQ</sequence>